<evidence type="ECO:0000313" key="2">
    <source>
        <dbReference type="Proteomes" id="UP001262754"/>
    </source>
</evidence>
<sequence>MSSVALQAPTSLRDLMDACFQEAEARDFPPFLTAERQSTPVNATPYVVSLSDLVAGRALARRKRFVAELAATVEALKGLGAEGVAALLGGSAIGPKPEPGDLDCALFYRWVEGRPVAAALATLQAAAKARGLDLRLLPLDGDPLLLIKTVSFFSMLYSKNEGERTIIRGLVLVDCLS</sequence>
<name>A0ABU1N193_9CAUL</name>
<dbReference type="RefSeq" id="WP_163233398.1">
    <property type="nucleotide sequence ID" value="NZ_BMLD01000004.1"/>
</dbReference>
<comment type="caution">
    <text evidence="1">The sequence shown here is derived from an EMBL/GenBank/DDBJ whole genome shotgun (WGS) entry which is preliminary data.</text>
</comment>
<protein>
    <recommendedName>
        <fullName evidence="3">Nucleotidyltransferase-like protein</fullName>
    </recommendedName>
</protein>
<reference evidence="1 2" key="1">
    <citation type="submission" date="2023-07" db="EMBL/GenBank/DDBJ databases">
        <title>Sorghum-associated microbial communities from plants grown in Nebraska, USA.</title>
        <authorList>
            <person name="Schachtman D."/>
        </authorList>
    </citation>
    <scope>NUCLEOTIDE SEQUENCE [LARGE SCALE GENOMIC DNA]</scope>
    <source>
        <strain evidence="1 2">DS2154</strain>
    </source>
</reference>
<organism evidence="1 2">
    <name type="scientific">Caulobacter rhizosphaerae</name>
    <dbReference type="NCBI Taxonomy" id="2010972"/>
    <lineage>
        <taxon>Bacteria</taxon>
        <taxon>Pseudomonadati</taxon>
        <taxon>Pseudomonadota</taxon>
        <taxon>Alphaproteobacteria</taxon>
        <taxon>Caulobacterales</taxon>
        <taxon>Caulobacteraceae</taxon>
        <taxon>Caulobacter</taxon>
    </lineage>
</organism>
<keyword evidence="2" id="KW-1185">Reference proteome</keyword>
<evidence type="ECO:0008006" key="3">
    <source>
        <dbReference type="Google" id="ProtNLM"/>
    </source>
</evidence>
<gene>
    <name evidence="1" type="ORF">J2800_002955</name>
</gene>
<dbReference type="Pfam" id="PF22014">
    <property type="entry name" value="DUF6932"/>
    <property type="match status" value="1"/>
</dbReference>
<dbReference type="InterPro" id="IPR053860">
    <property type="entry name" value="DUF6932"/>
</dbReference>
<evidence type="ECO:0000313" key="1">
    <source>
        <dbReference type="EMBL" id="MDR6532199.1"/>
    </source>
</evidence>
<accession>A0ABU1N193</accession>
<dbReference type="Proteomes" id="UP001262754">
    <property type="component" value="Unassembled WGS sequence"/>
</dbReference>
<proteinExistence type="predicted"/>
<dbReference type="EMBL" id="JAVDRL010000008">
    <property type="protein sequence ID" value="MDR6532199.1"/>
    <property type="molecule type" value="Genomic_DNA"/>
</dbReference>